<evidence type="ECO:0000259" key="1">
    <source>
        <dbReference type="Pfam" id="PF03732"/>
    </source>
</evidence>
<dbReference type="PANTHER" id="PTHR33198:SF20">
    <property type="entry name" value="RETROTRANSPOSON GAG DOMAIN-CONTAINING PROTEIN"/>
    <property type="match status" value="1"/>
</dbReference>
<dbReference type="EMBL" id="JANPWB010000013">
    <property type="protein sequence ID" value="KAJ1109183.1"/>
    <property type="molecule type" value="Genomic_DNA"/>
</dbReference>
<sequence>MASIPALEPFVIDGPRSALAARWKEWVDRLETYFAAAAVENDQRRPMLLHLGGAAVHKLGRSVVEEGPPYTYQSLKQALTAHFEPFANPDYERFLLRQARQFPHESVDAFCTRLKDLARTCTLVDVEDEVCAQFIQGCTSVKLREHILQVPGVCPAQGKTCSNCQKLNHFAKVCKSMSRSQTQKFKAVHSVKPGVVMDDDDLDDDENGEGAVHMILVLPSM</sequence>
<accession>A0AAV7N7K7</accession>
<dbReference type="Proteomes" id="UP001066276">
    <property type="component" value="Chromosome 9"/>
</dbReference>
<dbReference type="PANTHER" id="PTHR33198">
    <property type="entry name" value="ANK_REP_REGION DOMAIN-CONTAINING PROTEIN-RELATED"/>
    <property type="match status" value="1"/>
</dbReference>
<dbReference type="Pfam" id="PF03732">
    <property type="entry name" value="Retrotrans_gag"/>
    <property type="match status" value="1"/>
</dbReference>
<gene>
    <name evidence="2" type="ORF">NDU88_006547</name>
</gene>
<dbReference type="InterPro" id="IPR005162">
    <property type="entry name" value="Retrotrans_gag_dom"/>
</dbReference>
<evidence type="ECO:0000313" key="2">
    <source>
        <dbReference type="EMBL" id="KAJ1109183.1"/>
    </source>
</evidence>
<protein>
    <recommendedName>
        <fullName evidence="1">Retrotransposon gag domain-containing protein</fullName>
    </recommendedName>
</protein>
<evidence type="ECO:0000313" key="3">
    <source>
        <dbReference type="Proteomes" id="UP001066276"/>
    </source>
</evidence>
<reference evidence="2" key="1">
    <citation type="journal article" date="2022" name="bioRxiv">
        <title>Sequencing and chromosome-scale assembly of the giantPleurodeles waltlgenome.</title>
        <authorList>
            <person name="Brown T."/>
            <person name="Elewa A."/>
            <person name="Iarovenko S."/>
            <person name="Subramanian E."/>
            <person name="Araus A.J."/>
            <person name="Petzold A."/>
            <person name="Susuki M."/>
            <person name="Suzuki K.-i.T."/>
            <person name="Hayashi T."/>
            <person name="Toyoda A."/>
            <person name="Oliveira C."/>
            <person name="Osipova E."/>
            <person name="Leigh N.D."/>
            <person name="Simon A."/>
            <person name="Yun M.H."/>
        </authorList>
    </citation>
    <scope>NUCLEOTIDE SEQUENCE</scope>
    <source>
        <strain evidence="2">20211129_DDA</strain>
        <tissue evidence="2">Liver</tissue>
    </source>
</reference>
<keyword evidence="3" id="KW-1185">Reference proteome</keyword>
<organism evidence="2 3">
    <name type="scientific">Pleurodeles waltl</name>
    <name type="common">Iberian ribbed newt</name>
    <dbReference type="NCBI Taxonomy" id="8319"/>
    <lineage>
        <taxon>Eukaryota</taxon>
        <taxon>Metazoa</taxon>
        <taxon>Chordata</taxon>
        <taxon>Craniata</taxon>
        <taxon>Vertebrata</taxon>
        <taxon>Euteleostomi</taxon>
        <taxon>Amphibia</taxon>
        <taxon>Batrachia</taxon>
        <taxon>Caudata</taxon>
        <taxon>Salamandroidea</taxon>
        <taxon>Salamandridae</taxon>
        <taxon>Pleurodelinae</taxon>
        <taxon>Pleurodeles</taxon>
    </lineage>
</organism>
<comment type="caution">
    <text evidence="2">The sequence shown here is derived from an EMBL/GenBank/DDBJ whole genome shotgun (WGS) entry which is preliminary data.</text>
</comment>
<feature type="domain" description="Retrotransposon gag" evidence="1">
    <location>
        <begin position="50"/>
        <end position="137"/>
    </location>
</feature>
<proteinExistence type="predicted"/>
<name>A0AAV7N7K7_PLEWA</name>
<dbReference type="AlphaFoldDB" id="A0AAV7N7K7"/>